<accession>A0A4D9DBN0</accession>
<dbReference type="FunFam" id="3.40.640.10:FF:000010">
    <property type="entry name" value="Phosphoserine aminotransferase"/>
    <property type="match status" value="1"/>
</dbReference>
<gene>
    <name evidence="13" type="ORF">DR999_PMT23592</name>
</gene>
<protein>
    <recommendedName>
        <fullName evidence="4">phosphoserine transaminase</fullName>
        <ecNumber evidence="4">2.6.1.52</ecNumber>
    </recommendedName>
</protein>
<dbReference type="InterPro" id="IPR022278">
    <property type="entry name" value="Pser_aminoTfrase"/>
</dbReference>
<dbReference type="EC" id="2.6.1.52" evidence="4"/>
<keyword evidence="8" id="KW-0663">Pyridoxal phosphate</keyword>
<dbReference type="GO" id="GO:0005737">
    <property type="term" value="C:cytoplasm"/>
    <property type="evidence" value="ECO:0007669"/>
    <property type="project" value="TreeGrafter"/>
</dbReference>
<evidence type="ECO:0000313" key="14">
    <source>
        <dbReference type="Proteomes" id="UP000297703"/>
    </source>
</evidence>
<keyword evidence="5" id="KW-0032">Aminotransferase</keyword>
<name>A0A4D9DBN0_9SAUR</name>
<comment type="catalytic activity">
    <reaction evidence="10">
        <text>4-(phosphooxy)-L-threonine + 2-oxoglutarate = (R)-3-hydroxy-2-oxo-4-phosphooxybutanoate + L-glutamate</text>
        <dbReference type="Rhea" id="RHEA:16573"/>
        <dbReference type="ChEBI" id="CHEBI:16810"/>
        <dbReference type="ChEBI" id="CHEBI:29985"/>
        <dbReference type="ChEBI" id="CHEBI:58452"/>
        <dbReference type="ChEBI" id="CHEBI:58538"/>
        <dbReference type="EC" id="2.6.1.52"/>
    </reaction>
</comment>
<reference evidence="13 14" key="1">
    <citation type="submission" date="2019-04" db="EMBL/GenBank/DDBJ databases">
        <title>Draft genome of the big-headed turtle Platysternon megacephalum.</title>
        <authorList>
            <person name="Gong S."/>
        </authorList>
    </citation>
    <scope>NUCLEOTIDE SEQUENCE [LARGE SCALE GENOMIC DNA]</scope>
    <source>
        <strain evidence="13">DO16091913</strain>
        <tissue evidence="13">Muscle</tissue>
    </source>
</reference>
<dbReference type="PIRSF" id="PIRSF000525">
    <property type="entry name" value="SerC"/>
    <property type="match status" value="1"/>
</dbReference>
<evidence type="ECO:0000313" key="13">
    <source>
        <dbReference type="EMBL" id="TFJ95036.1"/>
    </source>
</evidence>
<dbReference type="InterPro" id="IPR015424">
    <property type="entry name" value="PyrdxlP-dep_Trfase"/>
</dbReference>
<dbReference type="PANTHER" id="PTHR43247:SF1">
    <property type="entry name" value="PHOSPHOSERINE AMINOTRANSFERASE"/>
    <property type="match status" value="1"/>
</dbReference>
<evidence type="ECO:0000256" key="1">
    <source>
        <dbReference type="ARBA" id="ARBA00001933"/>
    </source>
</evidence>
<dbReference type="GO" id="GO:0004648">
    <property type="term" value="F:O-phospho-L-serine:2-oxoglutarate aminotransferase activity"/>
    <property type="evidence" value="ECO:0007669"/>
    <property type="project" value="UniProtKB-EC"/>
</dbReference>
<evidence type="ECO:0000259" key="12">
    <source>
        <dbReference type="Pfam" id="PF00266"/>
    </source>
</evidence>
<feature type="domain" description="Aminotransferase class V" evidence="12">
    <location>
        <begin position="5"/>
        <end position="314"/>
    </location>
</feature>
<evidence type="ECO:0000256" key="10">
    <source>
        <dbReference type="ARBA" id="ARBA00047630"/>
    </source>
</evidence>
<dbReference type="SUPFAM" id="SSF53383">
    <property type="entry name" value="PLP-dependent transferases"/>
    <property type="match status" value="1"/>
</dbReference>
<keyword evidence="14" id="KW-1185">Reference proteome</keyword>
<comment type="catalytic activity">
    <reaction evidence="11">
        <text>O-phospho-L-serine + 2-oxoglutarate = 3-phosphooxypyruvate + L-glutamate</text>
        <dbReference type="Rhea" id="RHEA:14329"/>
        <dbReference type="ChEBI" id="CHEBI:16810"/>
        <dbReference type="ChEBI" id="CHEBI:18110"/>
        <dbReference type="ChEBI" id="CHEBI:29985"/>
        <dbReference type="ChEBI" id="CHEBI:57524"/>
        <dbReference type="EC" id="2.6.1.52"/>
    </reaction>
</comment>
<dbReference type="OrthoDB" id="1703350at2759"/>
<evidence type="ECO:0000256" key="3">
    <source>
        <dbReference type="ARBA" id="ARBA00006904"/>
    </source>
</evidence>
<dbReference type="InterPro" id="IPR015421">
    <property type="entry name" value="PyrdxlP-dep_Trfase_major"/>
</dbReference>
<keyword evidence="6" id="KW-0028">Amino-acid biosynthesis</keyword>
<dbReference type="Proteomes" id="UP000297703">
    <property type="component" value="Unassembled WGS sequence"/>
</dbReference>
<evidence type="ECO:0000256" key="6">
    <source>
        <dbReference type="ARBA" id="ARBA00022605"/>
    </source>
</evidence>
<dbReference type="Gene3D" id="3.90.1150.10">
    <property type="entry name" value="Aspartate Aminotransferase, domain 1"/>
    <property type="match status" value="1"/>
</dbReference>
<keyword evidence="7" id="KW-0808">Transferase</keyword>
<dbReference type="UniPathway" id="UPA00244">
    <property type="reaction ID" value="UER00311"/>
</dbReference>
<dbReference type="UniPathway" id="UPA00135">
    <property type="reaction ID" value="UER00197"/>
</dbReference>
<dbReference type="EMBL" id="QXTE01016576">
    <property type="protein sequence ID" value="TFJ95036.1"/>
    <property type="molecule type" value="Genomic_DNA"/>
</dbReference>
<evidence type="ECO:0000256" key="11">
    <source>
        <dbReference type="ARBA" id="ARBA00049007"/>
    </source>
</evidence>
<dbReference type="HAMAP" id="MF_00160">
    <property type="entry name" value="SerC_aminotrans_5"/>
    <property type="match status" value="1"/>
</dbReference>
<dbReference type="Gene3D" id="3.40.640.10">
    <property type="entry name" value="Type I PLP-dependent aspartate aminotransferase-like (Major domain)"/>
    <property type="match status" value="1"/>
</dbReference>
<dbReference type="GO" id="GO:0030170">
    <property type="term" value="F:pyridoxal phosphate binding"/>
    <property type="evidence" value="ECO:0007669"/>
    <property type="project" value="TreeGrafter"/>
</dbReference>
<dbReference type="InterPro" id="IPR000192">
    <property type="entry name" value="Aminotrans_V_dom"/>
</dbReference>
<comment type="cofactor">
    <cofactor evidence="1">
        <name>pyridoxal 5'-phosphate</name>
        <dbReference type="ChEBI" id="CHEBI:597326"/>
    </cofactor>
</comment>
<comment type="pathway">
    <text evidence="2">Amino-acid biosynthesis; L-serine biosynthesis; L-serine from 3-phospho-D-glycerate: step 2/3.</text>
</comment>
<proteinExistence type="inferred from homology"/>
<dbReference type="Pfam" id="PF00266">
    <property type="entry name" value="Aminotran_5"/>
    <property type="match status" value="1"/>
</dbReference>
<dbReference type="STRING" id="55544.A0A4D9DBN0"/>
<dbReference type="InterPro" id="IPR015422">
    <property type="entry name" value="PyrdxlP-dep_Trfase_small"/>
</dbReference>
<evidence type="ECO:0000256" key="8">
    <source>
        <dbReference type="ARBA" id="ARBA00022898"/>
    </source>
</evidence>
<reference evidence="13 14" key="2">
    <citation type="submission" date="2019-04" db="EMBL/GenBank/DDBJ databases">
        <title>The genome sequence of big-headed turtle.</title>
        <authorList>
            <person name="Gong S."/>
        </authorList>
    </citation>
    <scope>NUCLEOTIDE SEQUENCE [LARGE SCALE GENOMIC DNA]</scope>
    <source>
        <strain evidence="13">DO16091913</strain>
        <tissue evidence="13">Muscle</tissue>
    </source>
</reference>
<evidence type="ECO:0000256" key="5">
    <source>
        <dbReference type="ARBA" id="ARBA00022576"/>
    </source>
</evidence>
<evidence type="ECO:0000256" key="9">
    <source>
        <dbReference type="ARBA" id="ARBA00023299"/>
    </source>
</evidence>
<keyword evidence="9" id="KW-0718">Serine biosynthesis</keyword>
<dbReference type="PANTHER" id="PTHR43247">
    <property type="entry name" value="PHOSPHOSERINE AMINOTRANSFERASE"/>
    <property type="match status" value="1"/>
</dbReference>
<organism evidence="13 14">
    <name type="scientific">Platysternon megacephalum</name>
    <name type="common">big-headed turtle</name>
    <dbReference type="NCBI Taxonomy" id="55544"/>
    <lineage>
        <taxon>Eukaryota</taxon>
        <taxon>Metazoa</taxon>
        <taxon>Chordata</taxon>
        <taxon>Craniata</taxon>
        <taxon>Vertebrata</taxon>
        <taxon>Euteleostomi</taxon>
        <taxon>Archelosauria</taxon>
        <taxon>Testudinata</taxon>
        <taxon>Testudines</taxon>
        <taxon>Cryptodira</taxon>
        <taxon>Durocryptodira</taxon>
        <taxon>Testudinoidea</taxon>
        <taxon>Platysternidae</taxon>
        <taxon>Platysternon</taxon>
    </lineage>
</organism>
<dbReference type="FunFam" id="3.90.1150.10:FF:000006">
    <property type="entry name" value="Phosphoserine aminotransferase"/>
    <property type="match status" value="1"/>
</dbReference>
<dbReference type="AlphaFoldDB" id="A0A4D9DBN0"/>
<evidence type="ECO:0000256" key="2">
    <source>
        <dbReference type="ARBA" id="ARBA00005099"/>
    </source>
</evidence>
<sequence length="327" mass="36212">MSVMEMSHRSKVFDDIIKTAEAKLRSVMGIPENYKVLFLQGGATQQFAMIPMNFMQGGTADYVVTGTWSKKAYQEAQKFGEPKEAGNGLDRDEAYIPRQDELTLNPDADYVHICENNTIAGTKWDYTPDTNGVPLINDMSSCILSEPVDVSKYAMIYAGAQKNMAPAGLTVAIIRDDFLKEVPASVPTMLNYNIQVKGESMHNTPPCWPIYVLMEVLTWIEGKGGLEAMKKLNEEKAAVLYDYLAESTLFKTQVDLKSKSLMNVCFNTGDAELDAAFAKEAADKGMPNLKGHRSVGGLRASIYNAFPIEGVEALVEFMREFEAKHAK</sequence>
<evidence type="ECO:0000256" key="4">
    <source>
        <dbReference type="ARBA" id="ARBA00013030"/>
    </source>
</evidence>
<comment type="caution">
    <text evidence="13">The sequence shown here is derived from an EMBL/GenBank/DDBJ whole genome shotgun (WGS) entry which is preliminary data.</text>
</comment>
<evidence type="ECO:0000256" key="7">
    <source>
        <dbReference type="ARBA" id="ARBA00022679"/>
    </source>
</evidence>
<comment type="similarity">
    <text evidence="3">Belongs to the class-V pyridoxal-phosphate-dependent aminotransferase family. SerC subfamily.</text>
</comment>
<dbReference type="GO" id="GO:0006564">
    <property type="term" value="P:L-serine biosynthetic process"/>
    <property type="evidence" value="ECO:0007669"/>
    <property type="project" value="UniProtKB-KW"/>
</dbReference>
<dbReference type="NCBIfam" id="NF003764">
    <property type="entry name" value="PRK05355.1"/>
    <property type="match status" value="1"/>
</dbReference>